<evidence type="ECO:0000256" key="2">
    <source>
        <dbReference type="ARBA" id="ARBA00022803"/>
    </source>
</evidence>
<dbReference type="Gene3D" id="1.25.40.10">
    <property type="entry name" value="Tetratricopeptide repeat domain"/>
    <property type="match status" value="2"/>
</dbReference>
<evidence type="ECO:0000256" key="1">
    <source>
        <dbReference type="ARBA" id="ARBA00022737"/>
    </source>
</evidence>
<keyword evidence="2" id="KW-0802">TPR repeat</keyword>
<evidence type="ECO:0000313" key="3">
    <source>
        <dbReference type="EMBL" id="KAK3034727.1"/>
    </source>
</evidence>
<dbReference type="Pfam" id="PF13374">
    <property type="entry name" value="TPR_10"/>
    <property type="match status" value="1"/>
</dbReference>
<dbReference type="GO" id="GO:0009507">
    <property type="term" value="C:chloroplast"/>
    <property type="evidence" value="ECO:0007669"/>
    <property type="project" value="TreeGrafter"/>
</dbReference>
<name>A0AA89BFL1_9ASTE</name>
<comment type="caution">
    <text evidence="3">The sequence shown here is derived from an EMBL/GenBank/DDBJ whole genome shotgun (WGS) entry which is preliminary data.</text>
</comment>
<dbReference type="GO" id="GO:0009658">
    <property type="term" value="P:chloroplast organization"/>
    <property type="evidence" value="ECO:0007669"/>
    <property type="project" value="TreeGrafter"/>
</dbReference>
<dbReference type="AlphaFoldDB" id="A0AA89BFL1"/>
<evidence type="ECO:0000313" key="4">
    <source>
        <dbReference type="Proteomes" id="UP001188597"/>
    </source>
</evidence>
<evidence type="ECO:0008006" key="5">
    <source>
        <dbReference type="Google" id="ProtNLM"/>
    </source>
</evidence>
<dbReference type="PANTHER" id="PTHR45641:SF19">
    <property type="entry name" value="NEPHROCYSTIN-3"/>
    <property type="match status" value="1"/>
</dbReference>
<dbReference type="SUPFAM" id="SSF48452">
    <property type="entry name" value="TPR-like"/>
    <property type="match status" value="2"/>
</dbReference>
<dbReference type="EMBL" id="JAVXUP010000194">
    <property type="protein sequence ID" value="KAK3034727.1"/>
    <property type="molecule type" value="Genomic_DNA"/>
</dbReference>
<accession>A0AA89BFL1</accession>
<dbReference type="InterPro" id="IPR011990">
    <property type="entry name" value="TPR-like_helical_dom_sf"/>
</dbReference>
<reference evidence="3" key="1">
    <citation type="submission" date="2022-12" db="EMBL/GenBank/DDBJ databases">
        <title>Draft genome assemblies for two species of Escallonia (Escalloniales).</title>
        <authorList>
            <person name="Chanderbali A."/>
            <person name="Dervinis C."/>
            <person name="Anghel I."/>
            <person name="Soltis D."/>
            <person name="Soltis P."/>
            <person name="Zapata F."/>
        </authorList>
    </citation>
    <scope>NUCLEOTIDE SEQUENCE</scope>
    <source>
        <strain evidence="3">UCBG64.0493</strain>
        <tissue evidence="3">Leaf</tissue>
    </source>
</reference>
<dbReference type="Pfam" id="PF13424">
    <property type="entry name" value="TPR_12"/>
    <property type="match status" value="2"/>
</dbReference>
<dbReference type="PANTHER" id="PTHR45641">
    <property type="entry name" value="TETRATRICOPEPTIDE REPEAT PROTEIN (AFU_ORTHOLOGUE AFUA_6G03870)"/>
    <property type="match status" value="1"/>
</dbReference>
<keyword evidence="4" id="KW-1185">Reference proteome</keyword>
<organism evidence="3 4">
    <name type="scientific">Escallonia herrerae</name>
    <dbReference type="NCBI Taxonomy" id="1293975"/>
    <lineage>
        <taxon>Eukaryota</taxon>
        <taxon>Viridiplantae</taxon>
        <taxon>Streptophyta</taxon>
        <taxon>Embryophyta</taxon>
        <taxon>Tracheophyta</taxon>
        <taxon>Spermatophyta</taxon>
        <taxon>Magnoliopsida</taxon>
        <taxon>eudicotyledons</taxon>
        <taxon>Gunneridae</taxon>
        <taxon>Pentapetalae</taxon>
        <taxon>asterids</taxon>
        <taxon>campanulids</taxon>
        <taxon>Escalloniales</taxon>
        <taxon>Escalloniaceae</taxon>
        <taxon>Escallonia</taxon>
    </lineage>
</organism>
<gene>
    <name evidence="3" type="ORF">RJ639_032680</name>
</gene>
<protein>
    <recommendedName>
        <fullName evidence="5">Nephrocystin-3</fullName>
    </recommendedName>
</protein>
<dbReference type="Proteomes" id="UP001188597">
    <property type="component" value="Unassembled WGS sequence"/>
</dbReference>
<keyword evidence="1" id="KW-0677">Repeat</keyword>
<proteinExistence type="predicted"/>
<sequence>MLLDISRKPLDNELEVKLQELFNEVKSLIRTGNRNDALDLLQANFVAVKEQLGSGGGGIEEAAIVDVIALGYMAIGDLKMVGKLLDMLNKVVDGLTDDEPILDSVLMHMGSMHSALAKFEQSILLYRRALAIIEREYGSSSTFLIPPLLGLGKVLGFIGRATKAVDMYQRAICILESSRGLESEELVVPLYALGNLLIKDKATDAESPFMRLLFLPSSWGVYEFICYDYLLCFYSSCHGIGFGKYIQSYMERTTEELGWLCVLWPMQSVQKVLFLTGDVDEAIQLYREALQVLKDSKYVTLDDDMMEKIRIDLAELLHVVGRAQEGRDLLEECLLITEKYKGKEHPSRVTHIINLATSYSRSKNFVEAERLLRTSLRIMMKSVGPDDQSITFPMLHLAVTLHNLHKHEEAEQLALEVLHIRETAFGKDSPPVGEALDCLVSIQSKLEKDDSELLEQLKRVLRIQEKAFGPDSEEVMETLIKIVYFLDKMGRRDEKFPLQKRLSMLRNKYKQTVRF</sequence>